<keyword evidence="1" id="KW-1133">Transmembrane helix</keyword>
<dbReference type="Proteomes" id="UP000867740">
    <property type="component" value="Unassembled WGS sequence"/>
</dbReference>
<dbReference type="RefSeq" id="WP_047372602.1">
    <property type="nucleotide sequence ID" value="NZ_CABMNU010000005.1"/>
</dbReference>
<evidence type="ECO:0000313" key="2">
    <source>
        <dbReference type="EMBL" id="HAT3581271.1"/>
    </source>
</evidence>
<name>A0A9P3T6R1_KLUIN</name>
<dbReference type="Gene3D" id="3.90.1480.10">
    <property type="entry name" value="Alpha-2,3-sialyltransferase"/>
    <property type="match status" value="1"/>
</dbReference>
<proteinExistence type="predicted"/>
<keyword evidence="1" id="KW-0812">Transmembrane</keyword>
<dbReference type="EMBL" id="DACSUM010000009">
    <property type="protein sequence ID" value="HAT3581271.1"/>
    <property type="molecule type" value="Genomic_DNA"/>
</dbReference>
<sequence>MGSLFKQIYRYTRPRSFRHNENLWPWTKIQRAKSGEISSLNYKGFPVPLVSLSGLKGSAQGEVLLTATGPSTRGIDFKKLPKDIPVMGVNGAYSLSLDVNFSLYVIVDMEFFDKRSDIIRAIIADSSILLFTTMHGIAKILDRHAAELKCRLALIEDACYKIYQPKVPHDQKWEAYNGNSPMRFCEKRNDICFSTDIRLGIFDAGTVVYWALQILTFMGFNTILISGLDMNNFHQPRFYETAENKLPSYLETKIDNLVMPSFAHASRIMKENKSTVVNFSLDSAVPDAVFTKVSFDDYFNNR</sequence>
<keyword evidence="1" id="KW-0472">Membrane</keyword>
<organism evidence="2 3">
    <name type="scientific">Kluyvera intermedia</name>
    <name type="common">Enterobacter intermedius</name>
    <dbReference type="NCBI Taxonomy" id="61648"/>
    <lineage>
        <taxon>Bacteria</taxon>
        <taxon>Pseudomonadati</taxon>
        <taxon>Pseudomonadota</taxon>
        <taxon>Gammaproteobacteria</taxon>
        <taxon>Enterobacterales</taxon>
        <taxon>Enterobacteriaceae</taxon>
        <taxon>Kluyvera</taxon>
    </lineage>
</organism>
<feature type="transmembrane region" description="Helical" evidence="1">
    <location>
        <begin position="207"/>
        <end position="228"/>
    </location>
</feature>
<evidence type="ECO:0000313" key="3">
    <source>
        <dbReference type="Proteomes" id="UP000867740"/>
    </source>
</evidence>
<protein>
    <submittedName>
        <fullName evidence="2">Sugar glycosyltransferase</fullName>
    </submittedName>
</protein>
<accession>A0A9P3T6R1</accession>
<gene>
    <name evidence="2" type="ORF">I8531_001551</name>
</gene>
<reference evidence="2" key="2">
    <citation type="submission" date="2020-10" db="EMBL/GenBank/DDBJ databases">
        <authorList>
            <consortium name="NCBI Pathogen Detection Project"/>
        </authorList>
    </citation>
    <scope>NUCLEOTIDE SEQUENCE</scope>
    <source>
        <strain evidence="2">CAVp300</strain>
    </source>
</reference>
<dbReference type="AlphaFoldDB" id="A0A9P3T6R1"/>
<reference evidence="2" key="1">
    <citation type="journal article" date="2018" name="Genome Biol.">
        <title>SKESA: strategic k-mer extension for scrupulous assemblies.</title>
        <authorList>
            <person name="Souvorov A."/>
            <person name="Agarwala R."/>
            <person name="Lipman D.J."/>
        </authorList>
    </citation>
    <scope>NUCLEOTIDE SEQUENCE</scope>
    <source>
        <strain evidence="2">CAVp300</strain>
    </source>
</reference>
<comment type="caution">
    <text evidence="2">The sequence shown here is derived from an EMBL/GenBank/DDBJ whole genome shotgun (WGS) entry which is preliminary data.</text>
</comment>
<evidence type="ECO:0000256" key="1">
    <source>
        <dbReference type="SAM" id="Phobius"/>
    </source>
</evidence>